<feature type="transmembrane region" description="Helical" evidence="7">
    <location>
        <begin position="58"/>
        <end position="78"/>
    </location>
</feature>
<keyword evidence="4 10" id="KW-0067">ATP-binding</keyword>
<feature type="transmembrane region" description="Helical" evidence="7">
    <location>
        <begin position="170"/>
        <end position="187"/>
    </location>
</feature>
<dbReference type="Pfam" id="PF00664">
    <property type="entry name" value="ABC_membrane"/>
    <property type="match status" value="1"/>
</dbReference>
<dbReference type="InterPro" id="IPR039421">
    <property type="entry name" value="Type_1_exporter"/>
</dbReference>
<evidence type="ECO:0000256" key="1">
    <source>
        <dbReference type="ARBA" id="ARBA00004651"/>
    </source>
</evidence>
<keyword evidence="6 7" id="KW-0472">Membrane</keyword>
<feature type="domain" description="ABC transmembrane type-1" evidence="9">
    <location>
        <begin position="29"/>
        <end position="306"/>
    </location>
</feature>
<dbReference type="SMART" id="SM00382">
    <property type="entry name" value="AAA"/>
    <property type="match status" value="1"/>
</dbReference>
<evidence type="ECO:0000256" key="7">
    <source>
        <dbReference type="SAM" id="Phobius"/>
    </source>
</evidence>
<dbReference type="InterPro" id="IPR003593">
    <property type="entry name" value="AAA+_ATPase"/>
</dbReference>
<evidence type="ECO:0000259" key="8">
    <source>
        <dbReference type="PROSITE" id="PS50893"/>
    </source>
</evidence>
<dbReference type="InterPro" id="IPR017871">
    <property type="entry name" value="ABC_transporter-like_CS"/>
</dbReference>
<sequence>MKKKRWSMQRLTWLRAFEGVWRKQRRLLFGLAGLQLLLLALGMLTPLLFKQLVDQVMVAQHLHALWWICGGYVGIYVLDSAIRGGQTVAGNRLSNRLTFTLRRAVWSRYIRMPFAQYERMNKGDMKNRIEQDVDAVDRFFSKQLLDYGFSWSYLIVGGVMMFVFSWQLTLFGMLMVPLSFWMVRWLGSGARRTSEQLRHRFGQYEGWLAHSLRGWKEIKASGMEKRVTLQFTEHWHAISKAFFRQHMYWYGNRSFQAVKDFFITRMNVYFIGGLLIIYGDLSIGTLLVFMMYYEQFFSHIGKITEMDLQLASDIPSLERVKEMIGDVEKSDNEPINEGGEKATLSAEWGESLHAITLRDVSYRYEGMDRDALENVSLRVERGSRVALVGRSGSGKSTLAKLMLGMYEPSAGEVKVGGQCVNELRTSALRSEIGVVMQDPAIFNMSIADNVRLARPDASGAELEEACRLAYMDEFVNQLPERYETMIGERGVQLSGGQRQRLALARVILSKVSIVVLDEATSMLDHASEVQINAALEQLAGERTFIVIAHRFSSVKPSDWIVLMDNGRVVDEGKHEELWERSELYRMLFQQPNARAV</sequence>
<evidence type="ECO:0000256" key="6">
    <source>
        <dbReference type="ARBA" id="ARBA00023136"/>
    </source>
</evidence>
<dbReference type="InterPro" id="IPR027417">
    <property type="entry name" value="P-loop_NTPase"/>
</dbReference>
<comment type="subcellular location">
    <subcellularLocation>
        <location evidence="1">Cell membrane</location>
        <topology evidence="1">Multi-pass membrane protein</topology>
    </subcellularLocation>
</comment>
<dbReference type="PROSITE" id="PS50893">
    <property type="entry name" value="ABC_TRANSPORTER_2"/>
    <property type="match status" value="1"/>
</dbReference>
<dbReference type="GO" id="GO:0005524">
    <property type="term" value="F:ATP binding"/>
    <property type="evidence" value="ECO:0007669"/>
    <property type="project" value="UniProtKB-KW"/>
</dbReference>
<keyword evidence="5 7" id="KW-1133">Transmembrane helix</keyword>
<organism evidence="10 11">
    <name type="scientific">Paenibacillus terricola</name>
    <dbReference type="NCBI Taxonomy" id="2763503"/>
    <lineage>
        <taxon>Bacteria</taxon>
        <taxon>Bacillati</taxon>
        <taxon>Bacillota</taxon>
        <taxon>Bacilli</taxon>
        <taxon>Bacillales</taxon>
        <taxon>Paenibacillaceae</taxon>
        <taxon>Paenibacillus</taxon>
    </lineage>
</organism>
<keyword evidence="3" id="KW-0547">Nucleotide-binding</keyword>
<proteinExistence type="predicted"/>
<dbReference type="InterPro" id="IPR003439">
    <property type="entry name" value="ABC_transporter-like_ATP-bd"/>
</dbReference>
<dbReference type="PROSITE" id="PS50929">
    <property type="entry name" value="ABC_TM1F"/>
    <property type="match status" value="1"/>
</dbReference>
<evidence type="ECO:0000259" key="9">
    <source>
        <dbReference type="PROSITE" id="PS50929"/>
    </source>
</evidence>
<dbReference type="PROSITE" id="PS00211">
    <property type="entry name" value="ABC_TRANSPORTER_1"/>
    <property type="match status" value="1"/>
</dbReference>
<dbReference type="SUPFAM" id="SSF52540">
    <property type="entry name" value="P-loop containing nucleoside triphosphate hydrolases"/>
    <property type="match status" value="1"/>
</dbReference>
<feature type="transmembrane region" description="Helical" evidence="7">
    <location>
        <begin position="144"/>
        <end position="164"/>
    </location>
</feature>
<dbReference type="PANTHER" id="PTHR43394:SF1">
    <property type="entry name" value="ATP-BINDING CASSETTE SUB-FAMILY B MEMBER 10, MITOCHONDRIAL"/>
    <property type="match status" value="1"/>
</dbReference>
<evidence type="ECO:0000256" key="4">
    <source>
        <dbReference type="ARBA" id="ARBA00022840"/>
    </source>
</evidence>
<dbReference type="Pfam" id="PF00005">
    <property type="entry name" value="ABC_tran"/>
    <property type="match status" value="1"/>
</dbReference>
<feature type="domain" description="ABC transporter" evidence="8">
    <location>
        <begin position="355"/>
        <end position="590"/>
    </location>
</feature>
<comment type="caution">
    <text evidence="10">The sequence shown here is derived from an EMBL/GenBank/DDBJ whole genome shotgun (WGS) entry which is preliminary data.</text>
</comment>
<reference evidence="10 11" key="1">
    <citation type="submission" date="2020-09" db="EMBL/GenBank/DDBJ databases">
        <title>Paenibacillus sp. strain PR3 16S rRNA gene Genome sequencing and assembly.</title>
        <authorList>
            <person name="Kim J."/>
        </authorList>
    </citation>
    <scope>NUCLEOTIDE SEQUENCE [LARGE SCALE GENOMIC DNA]</scope>
    <source>
        <strain evidence="10 11">PR3</strain>
    </source>
</reference>
<gene>
    <name evidence="10" type="ORF">H8B09_07145</name>
</gene>
<evidence type="ECO:0000313" key="10">
    <source>
        <dbReference type="EMBL" id="MBD3918526.1"/>
    </source>
</evidence>
<dbReference type="CDD" id="cd07346">
    <property type="entry name" value="ABC_6TM_exporters"/>
    <property type="match status" value="1"/>
</dbReference>
<dbReference type="RefSeq" id="WP_191202710.1">
    <property type="nucleotide sequence ID" value="NZ_JACXZA010000001.1"/>
</dbReference>
<name>A0ABR8MTB4_9BACL</name>
<evidence type="ECO:0000313" key="11">
    <source>
        <dbReference type="Proteomes" id="UP000609346"/>
    </source>
</evidence>
<keyword evidence="11" id="KW-1185">Reference proteome</keyword>
<evidence type="ECO:0000256" key="5">
    <source>
        <dbReference type="ARBA" id="ARBA00022989"/>
    </source>
</evidence>
<evidence type="ECO:0000256" key="2">
    <source>
        <dbReference type="ARBA" id="ARBA00022692"/>
    </source>
</evidence>
<accession>A0ABR8MTB4</accession>
<dbReference type="Proteomes" id="UP000609346">
    <property type="component" value="Unassembled WGS sequence"/>
</dbReference>
<evidence type="ECO:0000256" key="3">
    <source>
        <dbReference type="ARBA" id="ARBA00022741"/>
    </source>
</evidence>
<keyword evidence="2 7" id="KW-0812">Transmembrane</keyword>
<dbReference type="Gene3D" id="3.40.50.300">
    <property type="entry name" value="P-loop containing nucleotide triphosphate hydrolases"/>
    <property type="match status" value="1"/>
</dbReference>
<dbReference type="SUPFAM" id="SSF90123">
    <property type="entry name" value="ABC transporter transmembrane region"/>
    <property type="match status" value="1"/>
</dbReference>
<dbReference type="EMBL" id="JACXZA010000001">
    <property type="protein sequence ID" value="MBD3918526.1"/>
    <property type="molecule type" value="Genomic_DNA"/>
</dbReference>
<dbReference type="Gene3D" id="1.20.1560.10">
    <property type="entry name" value="ABC transporter type 1, transmembrane domain"/>
    <property type="match status" value="1"/>
</dbReference>
<dbReference type="PANTHER" id="PTHR43394">
    <property type="entry name" value="ATP-DEPENDENT PERMEASE MDL1, MITOCHONDRIAL"/>
    <property type="match status" value="1"/>
</dbReference>
<feature type="transmembrane region" description="Helical" evidence="7">
    <location>
        <begin position="268"/>
        <end position="293"/>
    </location>
</feature>
<protein>
    <submittedName>
        <fullName evidence="10">ABC transporter ATP-binding protein</fullName>
    </submittedName>
</protein>
<dbReference type="InterPro" id="IPR011527">
    <property type="entry name" value="ABC1_TM_dom"/>
</dbReference>
<dbReference type="InterPro" id="IPR036640">
    <property type="entry name" value="ABC1_TM_sf"/>
</dbReference>